<keyword evidence="3" id="KW-1185">Reference proteome</keyword>
<gene>
    <name evidence="2" type="ORF">H5410_040983</name>
</gene>
<dbReference type="Proteomes" id="UP000824120">
    <property type="component" value="Chromosome 8"/>
</dbReference>
<evidence type="ECO:0000313" key="3">
    <source>
        <dbReference type="Proteomes" id="UP000824120"/>
    </source>
</evidence>
<dbReference type="EMBL" id="JACXVP010000008">
    <property type="protein sequence ID" value="KAG5590469.1"/>
    <property type="molecule type" value="Genomic_DNA"/>
</dbReference>
<organism evidence="2 3">
    <name type="scientific">Solanum commersonii</name>
    <name type="common">Commerson's wild potato</name>
    <name type="synonym">Commerson's nightshade</name>
    <dbReference type="NCBI Taxonomy" id="4109"/>
    <lineage>
        <taxon>Eukaryota</taxon>
        <taxon>Viridiplantae</taxon>
        <taxon>Streptophyta</taxon>
        <taxon>Embryophyta</taxon>
        <taxon>Tracheophyta</taxon>
        <taxon>Spermatophyta</taxon>
        <taxon>Magnoliopsida</taxon>
        <taxon>eudicotyledons</taxon>
        <taxon>Gunneridae</taxon>
        <taxon>Pentapetalae</taxon>
        <taxon>asterids</taxon>
        <taxon>lamiids</taxon>
        <taxon>Solanales</taxon>
        <taxon>Solanaceae</taxon>
        <taxon>Solanoideae</taxon>
        <taxon>Solaneae</taxon>
        <taxon>Solanum</taxon>
    </lineage>
</organism>
<accession>A0A9J5XRQ7</accession>
<reference evidence="2 3" key="1">
    <citation type="submission" date="2020-09" db="EMBL/GenBank/DDBJ databases">
        <title>De no assembly of potato wild relative species, Solanum commersonii.</title>
        <authorList>
            <person name="Cho K."/>
        </authorList>
    </citation>
    <scope>NUCLEOTIDE SEQUENCE [LARGE SCALE GENOMIC DNA]</scope>
    <source>
        <strain evidence="2">LZ3.2</strain>
        <tissue evidence="2">Leaf</tissue>
    </source>
</reference>
<evidence type="ECO:0000313" key="2">
    <source>
        <dbReference type="EMBL" id="KAG5590469.1"/>
    </source>
</evidence>
<comment type="caution">
    <text evidence="2">The sequence shown here is derived from an EMBL/GenBank/DDBJ whole genome shotgun (WGS) entry which is preliminary data.</text>
</comment>
<sequence>MNSYEEPENGRGEQQNNVAHELNKDDEHDMNKFSIADGYHFSNNINQNNVENLKNKHSFKRSIIR</sequence>
<feature type="region of interest" description="Disordered" evidence="1">
    <location>
        <begin position="1"/>
        <end position="28"/>
    </location>
</feature>
<proteinExistence type="predicted"/>
<dbReference type="AlphaFoldDB" id="A0A9J5XRQ7"/>
<protein>
    <submittedName>
        <fullName evidence="2">Uncharacterized protein</fullName>
    </submittedName>
</protein>
<evidence type="ECO:0000256" key="1">
    <source>
        <dbReference type="SAM" id="MobiDB-lite"/>
    </source>
</evidence>
<name>A0A9J5XRQ7_SOLCO</name>